<proteinExistence type="predicted"/>
<sequence>MALTKKPFRFLLVLCAMVQLVSFLMAIKLLYNQSSDSSIFKRFQVVTLMFMVVFQIITTVVAFFSTINFFELAWKGSYGSGEDRMTKIMCYLGFAACCVFLTAGGYLRWKHADNFRYHGIFFWLIGITCFLYAVVWFRRFRLTNQFVSDALHANGLNCIPLTEQNARDLYQIRDYETEVLTYINSPSWMGYKRHYGSIRHAEFYAIQKWIAQLERLMHLEDNKECISGLIREMTERCRIFKISEDTEFRYKQLAQMPLIFVPVDECTCSHDEEDLD</sequence>
<feature type="transmembrane region" description="Helical" evidence="1">
    <location>
        <begin position="115"/>
        <end position="137"/>
    </location>
</feature>
<dbReference type="AlphaFoldDB" id="A0A811K340"/>
<feature type="transmembrane region" description="Helical" evidence="1">
    <location>
        <begin position="88"/>
        <end position="109"/>
    </location>
</feature>
<gene>
    <name evidence="2" type="ORF">BOKJ2_LOCUS2917</name>
</gene>
<keyword evidence="1" id="KW-1133">Transmembrane helix</keyword>
<evidence type="ECO:0000313" key="3">
    <source>
        <dbReference type="Proteomes" id="UP000614601"/>
    </source>
</evidence>
<dbReference type="Proteomes" id="UP000614601">
    <property type="component" value="Unassembled WGS sequence"/>
</dbReference>
<name>A0A811K340_9BILA</name>
<comment type="caution">
    <text evidence="2">The sequence shown here is derived from an EMBL/GenBank/DDBJ whole genome shotgun (WGS) entry which is preliminary data.</text>
</comment>
<dbReference type="Proteomes" id="UP000783686">
    <property type="component" value="Unassembled WGS sequence"/>
</dbReference>
<keyword evidence="1" id="KW-0812">Transmembrane</keyword>
<feature type="transmembrane region" description="Helical" evidence="1">
    <location>
        <begin position="42"/>
        <end position="67"/>
    </location>
</feature>
<dbReference type="EMBL" id="CAJFCW020000002">
    <property type="protein sequence ID" value="CAG9090324.1"/>
    <property type="molecule type" value="Genomic_DNA"/>
</dbReference>
<reference evidence="2" key="1">
    <citation type="submission" date="2020-09" db="EMBL/GenBank/DDBJ databases">
        <authorList>
            <person name="Kikuchi T."/>
        </authorList>
    </citation>
    <scope>NUCLEOTIDE SEQUENCE</scope>
    <source>
        <strain evidence="2">SH1</strain>
    </source>
</reference>
<dbReference type="OrthoDB" id="5804759at2759"/>
<accession>A0A811K340</accession>
<keyword evidence="3" id="KW-1185">Reference proteome</keyword>
<organism evidence="2 3">
    <name type="scientific">Bursaphelenchus okinawaensis</name>
    <dbReference type="NCBI Taxonomy" id="465554"/>
    <lineage>
        <taxon>Eukaryota</taxon>
        <taxon>Metazoa</taxon>
        <taxon>Ecdysozoa</taxon>
        <taxon>Nematoda</taxon>
        <taxon>Chromadorea</taxon>
        <taxon>Rhabditida</taxon>
        <taxon>Tylenchina</taxon>
        <taxon>Tylenchomorpha</taxon>
        <taxon>Aphelenchoidea</taxon>
        <taxon>Aphelenchoididae</taxon>
        <taxon>Bursaphelenchus</taxon>
    </lineage>
</organism>
<protein>
    <submittedName>
        <fullName evidence="2">Uncharacterized protein</fullName>
    </submittedName>
</protein>
<evidence type="ECO:0000256" key="1">
    <source>
        <dbReference type="SAM" id="Phobius"/>
    </source>
</evidence>
<evidence type="ECO:0000313" key="2">
    <source>
        <dbReference type="EMBL" id="CAD5209897.1"/>
    </source>
</evidence>
<dbReference type="EMBL" id="CAJFDH010000002">
    <property type="protein sequence ID" value="CAD5209897.1"/>
    <property type="molecule type" value="Genomic_DNA"/>
</dbReference>
<keyword evidence="1" id="KW-0472">Membrane</keyword>